<dbReference type="Proteomes" id="UP001596545">
    <property type="component" value="Unassembled WGS sequence"/>
</dbReference>
<keyword evidence="1" id="KW-1133">Transmembrane helix</keyword>
<organism evidence="2 3">
    <name type="scientific">Halorubrum rutilum</name>
    <dbReference type="NCBI Taxonomy" id="1364933"/>
    <lineage>
        <taxon>Archaea</taxon>
        <taxon>Methanobacteriati</taxon>
        <taxon>Methanobacteriota</taxon>
        <taxon>Stenosarchaea group</taxon>
        <taxon>Halobacteria</taxon>
        <taxon>Halobacteriales</taxon>
        <taxon>Haloferacaceae</taxon>
        <taxon>Halorubrum</taxon>
    </lineage>
</organism>
<evidence type="ECO:0000313" key="3">
    <source>
        <dbReference type="Proteomes" id="UP001596545"/>
    </source>
</evidence>
<accession>A0ABD6ANN1</accession>
<dbReference type="EMBL" id="JBHTBL010000016">
    <property type="protein sequence ID" value="MFC7325866.1"/>
    <property type="molecule type" value="Genomic_DNA"/>
</dbReference>
<dbReference type="AlphaFoldDB" id="A0ABD6ANN1"/>
<feature type="transmembrane region" description="Helical" evidence="1">
    <location>
        <begin position="91"/>
        <end position="112"/>
    </location>
</feature>
<feature type="transmembrane region" description="Helical" evidence="1">
    <location>
        <begin position="52"/>
        <end position="71"/>
    </location>
</feature>
<keyword evidence="3" id="KW-1185">Reference proteome</keyword>
<keyword evidence="1" id="KW-0812">Transmembrane</keyword>
<proteinExistence type="predicted"/>
<protein>
    <submittedName>
        <fullName evidence="2">Uncharacterized protein</fullName>
    </submittedName>
</protein>
<keyword evidence="1" id="KW-0472">Membrane</keyword>
<feature type="transmembrane region" description="Helical" evidence="1">
    <location>
        <begin position="21"/>
        <end position="40"/>
    </location>
</feature>
<gene>
    <name evidence="2" type="ORF">ACFQMF_14945</name>
</gene>
<comment type="caution">
    <text evidence="2">The sequence shown here is derived from an EMBL/GenBank/DDBJ whole genome shotgun (WGS) entry which is preliminary data.</text>
</comment>
<evidence type="ECO:0000313" key="2">
    <source>
        <dbReference type="EMBL" id="MFC7325866.1"/>
    </source>
</evidence>
<name>A0ABD6ANN1_9EURY</name>
<feature type="transmembrane region" description="Helical" evidence="1">
    <location>
        <begin position="118"/>
        <end position="139"/>
    </location>
</feature>
<reference evidence="2 3" key="1">
    <citation type="journal article" date="2019" name="Int. J. Syst. Evol. Microbiol.">
        <title>The Global Catalogue of Microorganisms (GCM) 10K type strain sequencing project: providing services to taxonomists for standard genome sequencing and annotation.</title>
        <authorList>
            <consortium name="The Broad Institute Genomics Platform"/>
            <consortium name="The Broad Institute Genome Sequencing Center for Infectious Disease"/>
            <person name="Wu L."/>
            <person name="Ma J."/>
        </authorList>
    </citation>
    <scope>NUCLEOTIDE SEQUENCE [LARGE SCALE GENOMIC DNA]</scope>
    <source>
        <strain evidence="2 3">CGMCC 1.12554</strain>
    </source>
</reference>
<sequence length="259" mass="29180">MAGQNQILVALEYVTFGYHRTFFEELVLPTLVTLVLLPGVRSQGLLFETNVSVSFVAVPLVVVLCLLLYWVTQKTYSVKFHQLRTPLISAIGYLIVSAPIPVCGYTLTVVLFDSKPSPIQSIAPSLLFFTGIFSVTLIVRLNQTLLSERYGKKEEFCEQLDEFLGAVERAQRRHENGRTPSETKTIRELNREITNAGNQLVSILRGCRISDEQRLRRGIAEWLDEFESGSQLQKRQLVGGDGTTDTRILYVERVHDGVC</sequence>
<dbReference type="RefSeq" id="WP_379792193.1">
    <property type="nucleotide sequence ID" value="NZ_JBHTBL010000016.1"/>
</dbReference>
<evidence type="ECO:0000256" key="1">
    <source>
        <dbReference type="SAM" id="Phobius"/>
    </source>
</evidence>